<name>A0ABV0K996_9CYAN</name>
<keyword evidence="3" id="KW-1185">Reference proteome</keyword>
<evidence type="ECO:0000313" key="2">
    <source>
        <dbReference type="EMBL" id="MEP0949342.1"/>
    </source>
</evidence>
<organism evidence="2 3">
    <name type="scientific">Leptolyngbya subtilissima DQ-A4</name>
    <dbReference type="NCBI Taxonomy" id="2933933"/>
    <lineage>
        <taxon>Bacteria</taxon>
        <taxon>Bacillati</taxon>
        <taxon>Cyanobacteriota</taxon>
        <taxon>Cyanophyceae</taxon>
        <taxon>Leptolyngbyales</taxon>
        <taxon>Leptolyngbyaceae</taxon>
        <taxon>Leptolyngbya group</taxon>
        <taxon>Leptolyngbya</taxon>
    </lineage>
</organism>
<proteinExistence type="predicted"/>
<evidence type="ECO:0000256" key="1">
    <source>
        <dbReference type="SAM" id="Phobius"/>
    </source>
</evidence>
<gene>
    <name evidence="2" type="ORF">NC992_20850</name>
</gene>
<protein>
    <submittedName>
        <fullName evidence="2">Uncharacterized protein</fullName>
    </submittedName>
</protein>
<feature type="transmembrane region" description="Helical" evidence="1">
    <location>
        <begin position="33"/>
        <end position="56"/>
    </location>
</feature>
<feature type="transmembrane region" description="Helical" evidence="1">
    <location>
        <begin position="90"/>
        <end position="108"/>
    </location>
</feature>
<sequence length="114" mass="12869">MRFLIQVVGLALMLLGIYFLGKNIFFTTNVSPYWWRGIAANLSIFLLFGGIFLLVFMPLGFMKQFGWVLVAGGILCVFVSSRAVLNPTSLWHFFVSMLGMTFGYRLLATGRLPF</sequence>
<dbReference type="EMBL" id="JAMPKX010000011">
    <property type="protein sequence ID" value="MEP0949342.1"/>
    <property type="molecule type" value="Genomic_DNA"/>
</dbReference>
<feature type="transmembrane region" description="Helical" evidence="1">
    <location>
        <begin position="7"/>
        <end position="27"/>
    </location>
</feature>
<reference evidence="2 3" key="1">
    <citation type="submission" date="2022-04" db="EMBL/GenBank/DDBJ databases">
        <title>Positive selection, recombination, and allopatry shape intraspecific diversity of widespread and dominant cyanobacteria.</title>
        <authorList>
            <person name="Wei J."/>
            <person name="Shu W."/>
            <person name="Hu C."/>
        </authorList>
    </citation>
    <scope>NUCLEOTIDE SEQUENCE [LARGE SCALE GENOMIC DNA]</scope>
    <source>
        <strain evidence="2 3">DQ-A4</strain>
    </source>
</reference>
<dbReference type="RefSeq" id="WP_190704893.1">
    <property type="nucleotide sequence ID" value="NZ_JAMPKX010000011.1"/>
</dbReference>
<feature type="transmembrane region" description="Helical" evidence="1">
    <location>
        <begin position="65"/>
        <end position="84"/>
    </location>
</feature>
<accession>A0ABV0K996</accession>
<dbReference type="Proteomes" id="UP001482513">
    <property type="component" value="Unassembled WGS sequence"/>
</dbReference>
<comment type="caution">
    <text evidence="2">The sequence shown here is derived from an EMBL/GenBank/DDBJ whole genome shotgun (WGS) entry which is preliminary data.</text>
</comment>
<evidence type="ECO:0000313" key="3">
    <source>
        <dbReference type="Proteomes" id="UP001482513"/>
    </source>
</evidence>
<keyword evidence="1" id="KW-0812">Transmembrane</keyword>
<keyword evidence="1" id="KW-1133">Transmembrane helix</keyword>
<keyword evidence="1" id="KW-0472">Membrane</keyword>